<evidence type="ECO:0000256" key="6">
    <source>
        <dbReference type="SAM" id="Phobius"/>
    </source>
</evidence>
<feature type="compositionally biased region" description="Polar residues" evidence="5">
    <location>
        <begin position="1"/>
        <end position="18"/>
    </location>
</feature>
<comment type="caution">
    <text evidence="8">The sequence shown here is derived from an EMBL/GenBank/DDBJ whole genome shotgun (WGS) entry which is preliminary data.</text>
</comment>
<evidence type="ECO:0000256" key="4">
    <source>
        <dbReference type="ARBA" id="ARBA00023136"/>
    </source>
</evidence>
<keyword evidence="4 6" id="KW-0472">Membrane</keyword>
<dbReference type="Proteomes" id="UP000009131">
    <property type="component" value="Unassembled WGS sequence"/>
</dbReference>
<feature type="compositionally biased region" description="Basic and acidic residues" evidence="5">
    <location>
        <begin position="440"/>
        <end position="452"/>
    </location>
</feature>
<dbReference type="SUPFAM" id="SSF103481">
    <property type="entry name" value="Multidrug resistance efflux transporter EmrE"/>
    <property type="match status" value="2"/>
</dbReference>
<feature type="transmembrane region" description="Helical" evidence="6">
    <location>
        <begin position="308"/>
        <end position="327"/>
    </location>
</feature>
<dbReference type="PANTHER" id="PTHR22911:SF6">
    <property type="entry name" value="SOLUTE CARRIER FAMILY 35 MEMBER G1"/>
    <property type="match status" value="1"/>
</dbReference>
<dbReference type="EMBL" id="BABT02000062">
    <property type="protein sequence ID" value="GAA95567.1"/>
    <property type="molecule type" value="Genomic_DNA"/>
</dbReference>
<evidence type="ECO:0000256" key="3">
    <source>
        <dbReference type="ARBA" id="ARBA00022989"/>
    </source>
</evidence>
<organism evidence="8 9">
    <name type="scientific">Mixia osmundae (strain CBS 9802 / IAM 14324 / JCM 22182 / KY 12970)</name>
    <dbReference type="NCBI Taxonomy" id="764103"/>
    <lineage>
        <taxon>Eukaryota</taxon>
        <taxon>Fungi</taxon>
        <taxon>Dikarya</taxon>
        <taxon>Basidiomycota</taxon>
        <taxon>Pucciniomycotina</taxon>
        <taxon>Mixiomycetes</taxon>
        <taxon>Mixiales</taxon>
        <taxon>Mixiaceae</taxon>
        <taxon>Mixia</taxon>
    </lineage>
</organism>
<feature type="transmembrane region" description="Helical" evidence="6">
    <location>
        <begin position="370"/>
        <end position="388"/>
    </location>
</feature>
<evidence type="ECO:0000313" key="9">
    <source>
        <dbReference type="Proteomes" id="UP000009131"/>
    </source>
</evidence>
<evidence type="ECO:0000313" key="8">
    <source>
        <dbReference type="EMBL" id="GAA95567.1"/>
    </source>
</evidence>
<feature type="transmembrane region" description="Helical" evidence="6">
    <location>
        <begin position="276"/>
        <end position="296"/>
    </location>
</feature>
<feature type="region of interest" description="Disordered" evidence="5">
    <location>
        <begin position="423"/>
        <end position="472"/>
    </location>
</feature>
<reference evidence="8 9" key="1">
    <citation type="journal article" date="2011" name="J. Gen. Appl. Microbiol.">
        <title>Draft genome sequencing of the enigmatic basidiomycete Mixia osmundae.</title>
        <authorList>
            <person name="Nishida H."/>
            <person name="Nagatsuka Y."/>
            <person name="Sugiyama J."/>
        </authorList>
    </citation>
    <scope>NUCLEOTIDE SEQUENCE [LARGE SCALE GENOMIC DNA]</scope>
    <source>
        <strain evidence="9">CBS 9802 / IAM 14324 / JCM 22182 / KY 12970</strain>
    </source>
</reference>
<keyword evidence="2 6" id="KW-0812">Transmembrane</keyword>
<feature type="region of interest" description="Disordered" evidence="5">
    <location>
        <begin position="1"/>
        <end position="102"/>
    </location>
</feature>
<feature type="compositionally biased region" description="Low complexity" evidence="5">
    <location>
        <begin position="27"/>
        <end position="36"/>
    </location>
</feature>
<dbReference type="RefSeq" id="XP_014570070.1">
    <property type="nucleotide sequence ID" value="XM_014714584.1"/>
</dbReference>
<evidence type="ECO:0000259" key="7">
    <source>
        <dbReference type="Pfam" id="PF00892"/>
    </source>
</evidence>
<feature type="domain" description="EamA" evidence="7">
    <location>
        <begin position="277"/>
        <end position="412"/>
    </location>
</feature>
<dbReference type="InterPro" id="IPR000620">
    <property type="entry name" value="EamA_dom"/>
</dbReference>
<feature type="transmembrane region" description="Helical" evidence="6">
    <location>
        <begin position="216"/>
        <end position="233"/>
    </location>
</feature>
<dbReference type="PANTHER" id="PTHR22911">
    <property type="entry name" value="ACYL-MALONYL CONDENSING ENZYME-RELATED"/>
    <property type="match status" value="1"/>
</dbReference>
<keyword evidence="9" id="KW-1185">Reference proteome</keyword>
<dbReference type="InterPro" id="IPR037185">
    <property type="entry name" value="EmrE-like"/>
</dbReference>
<dbReference type="STRING" id="764103.G7DYA7"/>
<comment type="subcellular location">
    <subcellularLocation>
        <location evidence="1">Membrane</location>
        <topology evidence="1">Multi-pass membrane protein</topology>
    </subcellularLocation>
</comment>
<feature type="transmembrane region" description="Helical" evidence="6">
    <location>
        <begin position="394"/>
        <end position="414"/>
    </location>
</feature>
<dbReference type="eggNOG" id="KOG4510">
    <property type="taxonomic scope" value="Eukaryota"/>
</dbReference>
<feature type="compositionally biased region" description="Basic and acidic residues" evidence="5">
    <location>
        <begin position="460"/>
        <end position="472"/>
    </location>
</feature>
<sequence length="472" mass="51965">MSTHPASHWSISGLQMSTDADDRGQRSTSTSSTVTLTDERDTAPGTHPSVRHHYDDYDNDSPITKQRGKGHAVTPSRELLLPPRSPSVDCSDPFDAESQQNAPSRLGRLKAIIWDPNAAFLIMASSQGLFATMNVLVKWLSLSDVRIPTWELILTRMSVTWICGYAYMRWKGVEYPLTWPPKLRKWLMLRGAVGQFGLAGMYLSLLYLSLTDATSLTFLSPFLTGILAAVLLGEPYLPIEALAGLISLGGVVLIAKPAFLFSSGDPVDSEETHRRTIGVLISLMGVLGSAGAYTTIRKMGKDCHPLHSVNAFSVFCCLGAIIMHMILPDEPLIIPKEPIFYLILFSIGIIGFLAQFLLNIGLQMDKSTGTTLLACYLQAPYSIAYQTIVFREPLTLTSLAGSAIIIASAAYVMIVRNRNMADKDEPPSTEVVSLLPGGPDKAELSQEPDVRTPQHHHHHQEYEREHEHERSP</sequence>
<dbReference type="InParanoid" id="G7DYA7"/>
<feature type="transmembrane region" description="Helical" evidence="6">
    <location>
        <begin position="245"/>
        <end position="264"/>
    </location>
</feature>
<feature type="transmembrane region" description="Helical" evidence="6">
    <location>
        <begin position="187"/>
        <end position="210"/>
    </location>
</feature>
<name>G7DYA7_MIXOS</name>
<reference evidence="8 9" key="2">
    <citation type="journal article" date="2012" name="Open Biol.">
        <title>Characteristics of nucleosomes and linker DNA regions on the genome of the basidiomycete Mixia osmundae revealed by mono- and dinucleosome mapping.</title>
        <authorList>
            <person name="Nishida H."/>
            <person name="Kondo S."/>
            <person name="Matsumoto T."/>
            <person name="Suzuki Y."/>
            <person name="Yoshikawa H."/>
            <person name="Taylor T.D."/>
            <person name="Sugiyama J."/>
        </authorList>
    </citation>
    <scope>NUCLEOTIDE SEQUENCE [LARGE SCALE GENOMIC DNA]</scope>
    <source>
        <strain evidence="9">CBS 9802 / IAM 14324 / JCM 22182 / KY 12970</strain>
    </source>
</reference>
<gene>
    <name evidence="8" type="primary">Mo02222</name>
    <name evidence="8" type="ORF">E5Q_02222</name>
</gene>
<dbReference type="AlphaFoldDB" id="G7DYA7"/>
<accession>G7DYA7</accession>
<protein>
    <recommendedName>
        <fullName evidence="7">EamA domain-containing protein</fullName>
    </recommendedName>
</protein>
<keyword evidence="3 6" id="KW-1133">Transmembrane helix</keyword>
<evidence type="ECO:0000256" key="5">
    <source>
        <dbReference type="SAM" id="MobiDB-lite"/>
    </source>
</evidence>
<dbReference type="OMA" id="WYSMMYI"/>
<feature type="transmembrane region" description="Helical" evidence="6">
    <location>
        <begin position="339"/>
        <end position="358"/>
    </location>
</feature>
<proteinExistence type="predicted"/>
<dbReference type="OrthoDB" id="306876at2759"/>
<dbReference type="Pfam" id="PF00892">
    <property type="entry name" value="EamA"/>
    <property type="match status" value="1"/>
</dbReference>
<evidence type="ECO:0000256" key="2">
    <source>
        <dbReference type="ARBA" id="ARBA00022692"/>
    </source>
</evidence>
<dbReference type="GO" id="GO:0016020">
    <property type="term" value="C:membrane"/>
    <property type="evidence" value="ECO:0007669"/>
    <property type="project" value="UniProtKB-SubCell"/>
</dbReference>
<evidence type="ECO:0000256" key="1">
    <source>
        <dbReference type="ARBA" id="ARBA00004141"/>
    </source>
</evidence>
<dbReference type="HOGENOM" id="CLU_032828_4_1_1"/>